<organism evidence="1 2">
    <name type="scientific">Kitasatospora aburaviensis</name>
    <dbReference type="NCBI Taxonomy" id="67265"/>
    <lineage>
        <taxon>Bacteria</taxon>
        <taxon>Bacillati</taxon>
        <taxon>Actinomycetota</taxon>
        <taxon>Actinomycetes</taxon>
        <taxon>Kitasatosporales</taxon>
        <taxon>Streptomycetaceae</taxon>
        <taxon>Kitasatospora</taxon>
    </lineage>
</organism>
<dbReference type="Proteomes" id="UP001596067">
    <property type="component" value="Unassembled WGS sequence"/>
</dbReference>
<reference evidence="2" key="1">
    <citation type="journal article" date="2019" name="Int. J. Syst. Evol. Microbiol.">
        <title>The Global Catalogue of Microorganisms (GCM) 10K type strain sequencing project: providing services to taxonomists for standard genome sequencing and annotation.</title>
        <authorList>
            <consortium name="The Broad Institute Genomics Platform"/>
            <consortium name="The Broad Institute Genome Sequencing Center for Infectious Disease"/>
            <person name="Wu L."/>
            <person name="Ma J."/>
        </authorList>
    </citation>
    <scope>NUCLEOTIDE SEQUENCE [LARGE SCALE GENOMIC DNA]</scope>
    <source>
        <strain evidence="2">CGMCC 4.1469</strain>
    </source>
</reference>
<evidence type="ECO:0000313" key="2">
    <source>
        <dbReference type="Proteomes" id="UP001596067"/>
    </source>
</evidence>
<gene>
    <name evidence="1" type="ORF">ACFP0N_01110</name>
</gene>
<dbReference type="InterPro" id="IPR022536">
    <property type="entry name" value="EspC"/>
</dbReference>
<dbReference type="Gene3D" id="1.10.287.1060">
    <property type="entry name" value="ESAT-6-like"/>
    <property type="match status" value="1"/>
</dbReference>
<dbReference type="RefSeq" id="WP_313766371.1">
    <property type="nucleotide sequence ID" value="NZ_BAAAVH010000072.1"/>
</dbReference>
<dbReference type="Pfam" id="PF10824">
    <property type="entry name" value="T7SS_ESX_EspC"/>
    <property type="match status" value="1"/>
</dbReference>
<evidence type="ECO:0000313" key="1">
    <source>
        <dbReference type="EMBL" id="MFC5883577.1"/>
    </source>
</evidence>
<protein>
    <submittedName>
        <fullName evidence="1">Type VII secretion target</fullName>
    </submittedName>
</protein>
<proteinExistence type="predicted"/>
<name>A0ABW1ENI7_9ACTN</name>
<sequence>MSGGPAQGSGGTGDGGAGGYGVNVAGLHGVSEALSKTATDIAEAKTAYAGALCYASTAFGEFGMDKAWSSFDQNWSKEIDVTQRALDELAQKMSTTTANYRNTEKAVAASLVPAGGGR</sequence>
<dbReference type="EMBL" id="JBHSOD010000001">
    <property type="protein sequence ID" value="MFC5883577.1"/>
    <property type="molecule type" value="Genomic_DNA"/>
</dbReference>
<accession>A0ABW1ENI7</accession>
<comment type="caution">
    <text evidence="1">The sequence shown here is derived from an EMBL/GenBank/DDBJ whole genome shotgun (WGS) entry which is preliminary data.</text>
</comment>
<keyword evidence="2" id="KW-1185">Reference proteome</keyword>